<gene>
    <name evidence="1" type="ORF">RFULGI_LOCUS14299</name>
</gene>
<dbReference type="Proteomes" id="UP000789396">
    <property type="component" value="Unassembled WGS sequence"/>
</dbReference>
<feature type="non-terminal residue" evidence="1">
    <location>
        <position position="123"/>
    </location>
</feature>
<sequence>MTTTQRGKSMNNLMKGYIDVTTSLSTFLKAFKSALNQRKENLKFLKYCESVISVQLVTKSLVKKQAMQLLTQYALKKTQTQLLETKTFYNSFNELVQKELTVNTFEQAFSSNKIMNPISVKQK</sequence>
<reference evidence="1" key="1">
    <citation type="submission" date="2021-06" db="EMBL/GenBank/DDBJ databases">
        <authorList>
            <person name="Kallberg Y."/>
            <person name="Tangrot J."/>
            <person name="Rosling A."/>
        </authorList>
    </citation>
    <scope>NUCLEOTIDE SEQUENCE</scope>
    <source>
        <strain evidence="1">IN212</strain>
    </source>
</reference>
<organism evidence="1 2">
    <name type="scientific">Racocetra fulgida</name>
    <dbReference type="NCBI Taxonomy" id="60492"/>
    <lineage>
        <taxon>Eukaryota</taxon>
        <taxon>Fungi</taxon>
        <taxon>Fungi incertae sedis</taxon>
        <taxon>Mucoromycota</taxon>
        <taxon>Glomeromycotina</taxon>
        <taxon>Glomeromycetes</taxon>
        <taxon>Diversisporales</taxon>
        <taxon>Gigasporaceae</taxon>
        <taxon>Racocetra</taxon>
    </lineage>
</organism>
<comment type="caution">
    <text evidence="1">The sequence shown here is derived from an EMBL/GenBank/DDBJ whole genome shotgun (WGS) entry which is preliminary data.</text>
</comment>
<evidence type="ECO:0000313" key="2">
    <source>
        <dbReference type="Proteomes" id="UP000789396"/>
    </source>
</evidence>
<dbReference type="OrthoDB" id="2447937at2759"/>
<keyword evidence="2" id="KW-1185">Reference proteome</keyword>
<evidence type="ECO:0000313" key="1">
    <source>
        <dbReference type="EMBL" id="CAG8760873.1"/>
    </source>
</evidence>
<dbReference type="EMBL" id="CAJVPZ010041035">
    <property type="protein sequence ID" value="CAG8760873.1"/>
    <property type="molecule type" value="Genomic_DNA"/>
</dbReference>
<name>A0A9N9J1P5_9GLOM</name>
<accession>A0A9N9J1P5</accession>
<proteinExistence type="predicted"/>
<dbReference type="AlphaFoldDB" id="A0A9N9J1P5"/>
<protein>
    <submittedName>
        <fullName evidence="1">14367_t:CDS:1</fullName>
    </submittedName>
</protein>